<sequence length="139" mass="16138">MGINMTGCIIGSFRKYYNDIISAIQLFEENGHKILSPKSSRIERNEQGFVILSSDNPNYTHVDIQTMVFHRAFQSDFVYVWDPGGYVGKTTCYEIGRLIERKVPLYYMEYPIDVPIYVPKGSVLSIENFISYIKYNKKL</sequence>
<evidence type="ECO:0000313" key="1">
    <source>
        <dbReference type="EMBL" id="RGW30969.1"/>
    </source>
</evidence>
<protein>
    <submittedName>
        <fullName evidence="1">Uncharacterized protein</fullName>
    </submittedName>
</protein>
<name>A0A413B1R3_9FIRM</name>
<organism evidence="1 2">
    <name type="scientific">Agathobacter rectalis</name>
    <dbReference type="NCBI Taxonomy" id="39491"/>
    <lineage>
        <taxon>Bacteria</taxon>
        <taxon>Bacillati</taxon>
        <taxon>Bacillota</taxon>
        <taxon>Clostridia</taxon>
        <taxon>Lachnospirales</taxon>
        <taxon>Lachnospiraceae</taxon>
        <taxon>Agathobacter</taxon>
    </lineage>
</organism>
<dbReference type="Proteomes" id="UP000286581">
    <property type="component" value="Unassembled WGS sequence"/>
</dbReference>
<comment type="caution">
    <text evidence="1">The sequence shown here is derived from an EMBL/GenBank/DDBJ whole genome shotgun (WGS) entry which is preliminary data.</text>
</comment>
<dbReference type="AlphaFoldDB" id="A0A413B1R3"/>
<feature type="non-terminal residue" evidence="1">
    <location>
        <position position="139"/>
    </location>
</feature>
<dbReference type="EMBL" id="QSAE01000186">
    <property type="protein sequence ID" value="RGW30969.1"/>
    <property type="molecule type" value="Genomic_DNA"/>
</dbReference>
<proteinExistence type="predicted"/>
<gene>
    <name evidence="1" type="ORF">DWV78_17215</name>
</gene>
<accession>A0A413B1R3</accession>
<reference evidence="1 2" key="1">
    <citation type="submission" date="2018-08" db="EMBL/GenBank/DDBJ databases">
        <title>A genome reference for cultivated species of the human gut microbiota.</title>
        <authorList>
            <person name="Zou Y."/>
            <person name="Xue W."/>
            <person name="Luo G."/>
        </authorList>
    </citation>
    <scope>NUCLEOTIDE SEQUENCE [LARGE SCALE GENOMIC DNA]</scope>
    <source>
        <strain evidence="1 2">AF12-8</strain>
    </source>
</reference>
<evidence type="ECO:0000313" key="2">
    <source>
        <dbReference type="Proteomes" id="UP000286581"/>
    </source>
</evidence>